<comment type="caution">
    <text evidence="2">The sequence shown here is derived from an EMBL/GenBank/DDBJ whole genome shotgun (WGS) entry which is preliminary data.</text>
</comment>
<sequence length="86" mass="9920">MVVFFFERVCLWGNFPNKQKLSRKEVNDEFPLPESHQANPGDDSAYLLVNSPCDKFSQASGNHRISYPGDPFAQMDVKEKNNHYQL</sequence>
<name>I7LAU0_9LACO</name>
<accession>I7LAU0</accession>
<feature type="compositionally biased region" description="Basic and acidic residues" evidence="1">
    <location>
        <begin position="76"/>
        <end position="86"/>
    </location>
</feature>
<dbReference type="AlphaFoldDB" id="I7LAU0"/>
<evidence type="ECO:0000313" key="3">
    <source>
        <dbReference type="Proteomes" id="UP000009311"/>
    </source>
</evidence>
<keyword evidence="3" id="KW-1185">Reference proteome</keyword>
<dbReference type="EMBL" id="CAKD01000013">
    <property type="protein sequence ID" value="CCI84966.1"/>
    <property type="molecule type" value="Genomic_DNA"/>
</dbReference>
<dbReference type="Proteomes" id="UP000009311">
    <property type="component" value="Unassembled WGS sequence"/>
</dbReference>
<gene>
    <name evidence="2" type="ORF">BN53_02470</name>
</gene>
<evidence type="ECO:0000256" key="1">
    <source>
        <dbReference type="SAM" id="MobiDB-lite"/>
    </source>
</evidence>
<feature type="region of interest" description="Disordered" evidence="1">
    <location>
        <begin position="60"/>
        <end position="86"/>
    </location>
</feature>
<evidence type="ECO:0000313" key="2">
    <source>
        <dbReference type="EMBL" id="CCI84966.1"/>
    </source>
</evidence>
<protein>
    <submittedName>
        <fullName evidence="2">Uncharacterized protein</fullName>
    </submittedName>
</protein>
<organism evidence="2 3">
    <name type="scientific">Lactobacillus pasteurii DSM 23907 = CRBIP 24.76</name>
    <dbReference type="NCBI Taxonomy" id="1423790"/>
    <lineage>
        <taxon>Bacteria</taxon>
        <taxon>Bacillati</taxon>
        <taxon>Bacillota</taxon>
        <taxon>Bacilli</taxon>
        <taxon>Lactobacillales</taxon>
        <taxon>Lactobacillaceae</taxon>
        <taxon>Lactobacillus</taxon>
    </lineage>
</organism>
<reference evidence="2 3" key="1">
    <citation type="submission" date="2012-06" db="EMBL/GenBank/DDBJ databases">
        <title>Draft Genome Sequence of Lactobacillus pasteurii CRBIP 24.76T.</title>
        <authorList>
            <person name="Cousin S."/>
            <person name="Bouchier C."/>
            <person name="Loux V."/>
            <person name="Ma L."/>
            <person name="Creno S."/>
            <person name="Bizet C."/>
            <person name="Clermont D."/>
        </authorList>
    </citation>
    <scope>NUCLEOTIDE SEQUENCE [LARGE SCALE GENOMIC DNA]</scope>
    <source>
        <strain evidence="3">CRBIP 24.76T</strain>
    </source>
</reference>
<proteinExistence type="predicted"/>